<dbReference type="HOGENOM" id="CLU_013615_0_1_0"/>
<evidence type="ECO:0000313" key="9">
    <source>
        <dbReference type="EMBL" id="ADL27059.1"/>
    </source>
</evidence>
<evidence type="ECO:0000256" key="3">
    <source>
        <dbReference type="ARBA" id="ARBA00023110"/>
    </source>
</evidence>
<proteinExistence type="inferred from homology"/>
<evidence type="ECO:0000256" key="1">
    <source>
        <dbReference type="ARBA" id="ARBA00000971"/>
    </source>
</evidence>
<keyword evidence="3 5" id="KW-0697">Rotamase</keyword>
<evidence type="ECO:0000256" key="5">
    <source>
        <dbReference type="PROSITE-ProRule" id="PRU00277"/>
    </source>
</evidence>
<dbReference type="AlphaFoldDB" id="D9SBK9"/>
<evidence type="ECO:0000256" key="7">
    <source>
        <dbReference type="SAM" id="SignalP"/>
    </source>
</evidence>
<keyword evidence="7" id="KW-0732">Signal</keyword>
<dbReference type="GO" id="GO:0003755">
    <property type="term" value="F:peptidyl-prolyl cis-trans isomerase activity"/>
    <property type="evidence" value="ECO:0007669"/>
    <property type="project" value="UniProtKB-UniRule"/>
</dbReference>
<dbReference type="InterPro" id="IPR000774">
    <property type="entry name" value="PPIase_FKBP_N"/>
</dbReference>
<dbReference type="InterPro" id="IPR001179">
    <property type="entry name" value="PPIase_FKBP_dom"/>
</dbReference>
<gene>
    <name evidence="9" type="primary">fklB</name>
    <name evidence="9" type="ordered locus">FSU_1985</name>
</gene>
<dbReference type="OrthoDB" id="9814548at2"/>
<keyword evidence="4 5" id="KW-0413">Isomerase</keyword>
<evidence type="ECO:0000256" key="2">
    <source>
        <dbReference type="ARBA" id="ARBA00006577"/>
    </source>
</evidence>
<dbReference type="InterPro" id="IPR046357">
    <property type="entry name" value="PPIase_dom_sf"/>
</dbReference>
<feature type="domain" description="PPIase FKBP-type" evidence="8">
    <location>
        <begin position="182"/>
        <end position="268"/>
    </location>
</feature>
<dbReference type="Pfam" id="PF01346">
    <property type="entry name" value="FKBP_N"/>
    <property type="match status" value="1"/>
</dbReference>
<accession>D9SBK9</accession>
<dbReference type="PANTHER" id="PTHR43811">
    <property type="entry name" value="FKBP-TYPE PEPTIDYL-PROLYL CIS-TRANS ISOMERASE FKPA"/>
    <property type="match status" value="1"/>
</dbReference>
<comment type="similarity">
    <text evidence="2 6">Belongs to the FKBP-type PPIase family.</text>
</comment>
<evidence type="ECO:0000259" key="8">
    <source>
        <dbReference type="PROSITE" id="PS50059"/>
    </source>
</evidence>
<protein>
    <recommendedName>
        <fullName evidence="6">Peptidyl-prolyl cis-trans isomerase</fullName>
        <ecNumber evidence="6">5.2.1.8</ecNumber>
    </recommendedName>
</protein>
<dbReference type="eggNOG" id="COG0545">
    <property type="taxonomic scope" value="Bacteria"/>
</dbReference>
<dbReference type="EC" id="5.2.1.8" evidence="6"/>
<dbReference type="PANTHER" id="PTHR43811:SF19">
    <property type="entry name" value="39 KDA FK506-BINDING NUCLEAR PROTEIN"/>
    <property type="match status" value="1"/>
</dbReference>
<dbReference type="PROSITE" id="PS51257">
    <property type="entry name" value="PROKAR_LIPOPROTEIN"/>
    <property type="match status" value="1"/>
</dbReference>
<name>D9SBK9_FIBSS</name>
<dbReference type="STRING" id="59374.FSU_1985"/>
<dbReference type="Pfam" id="PF00254">
    <property type="entry name" value="FKBP_C"/>
    <property type="match status" value="1"/>
</dbReference>
<dbReference type="Proteomes" id="UP000000517">
    <property type="component" value="Chromosome"/>
</dbReference>
<dbReference type="PROSITE" id="PS50059">
    <property type="entry name" value="FKBP_PPIASE"/>
    <property type="match status" value="1"/>
</dbReference>
<feature type="signal peptide" evidence="7">
    <location>
        <begin position="1"/>
        <end position="27"/>
    </location>
</feature>
<dbReference type="InterPro" id="IPR036944">
    <property type="entry name" value="PPIase_FKBP_N_sf"/>
</dbReference>
<evidence type="ECO:0000256" key="4">
    <source>
        <dbReference type="ARBA" id="ARBA00023235"/>
    </source>
</evidence>
<dbReference type="FunFam" id="3.10.50.40:FF:000006">
    <property type="entry name" value="Peptidyl-prolyl cis-trans isomerase"/>
    <property type="match status" value="1"/>
</dbReference>
<dbReference type="GO" id="GO:0006457">
    <property type="term" value="P:protein folding"/>
    <property type="evidence" value="ECO:0007669"/>
    <property type="project" value="InterPro"/>
</dbReference>
<dbReference type="SUPFAM" id="SSF54534">
    <property type="entry name" value="FKBP-like"/>
    <property type="match status" value="1"/>
</dbReference>
<reference evidence="10" key="1">
    <citation type="submission" date="2010-08" db="EMBL/GenBank/DDBJ databases">
        <title>Complete sequence of Fibrobacter succinogenes subsp. succinogenes S85.</title>
        <authorList>
            <person name="Durkin A.S."/>
            <person name="Nelson K.E."/>
            <person name="Morrison M."/>
            <person name="Forsberg C.W."/>
            <person name="Wilson D.B."/>
            <person name="Russell J.B."/>
            <person name="Cann I.K.O."/>
            <person name="Mackie R.I."/>
            <person name="White B.A."/>
        </authorList>
    </citation>
    <scope>NUCLEOTIDE SEQUENCE [LARGE SCALE GENOMIC DNA]</scope>
    <source>
        <strain evidence="10">ATCC 19169 / S85</strain>
    </source>
</reference>
<feature type="chain" id="PRO_5003128053" description="Peptidyl-prolyl cis-trans isomerase" evidence="7">
    <location>
        <begin position="28"/>
        <end position="271"/>
    </location>
</feature>
<evidence type="ECO:0000313" key="10">
    <source>
        <dbReference type="Proteomes" id="UP000000517"/>
    </source>
</evidence>
<dbReference type="Gene3D" id="3.10.50.40">
    <property type="match status" value="1"/>
</dbReference>
<comment type="catalytic activity">
    <reaction evidence="1 5 6">
        <text>[protein]-peptidylproline (omega=180) = [protein]-peptidylproline (omega=0)</text>
        <dbReference type="Rhea" id="RHEA:16237"/>
        <dbReference type="Rhea" id="RHEA-COMP:10747"/>
        <dbReference type="Rhea" id="RHEA-COMP:10748"/>
        <dbReference type="ChEBI" id="CHEBI:83833"/>
        <dbReference type="ChEBI" id="CHEBI:83834"/>
        <dbReference type="EC" id="5.2.1.8"/>
    </reaction>
</comment>
<organism evidence="9 10">
    <name type="scientific">Fibrobacter succinogenes (strain ATCC 19169 / S85)</name>
    <dbReference type="NCBI Taxonomy" id="59374"/>
    <lineage>
        <taxon>Bacteria</taxon>
        <taxon>Pseudomonadati</taxon>
        <taxon>Fibrobacterota</taxon>
        <taxon>Fibrobacteria</taxon>
        <taxon>Fibrobacterales</taxon>
        <taxon>Fibrobacteraceae</taxon>
        <taxon>Fibrobacter</taxon>
    </lineage>
</organism>
<sequence>MKFFRCLPVIFIGGALVACGGSKPAPAVDLTPVPAPVEPEKVSTAPELTPVPEPSEVHEQKVFLDNAVDRYSYALGVDFGRALSNINVPVKLDVLIDAMKDVLDSSREILMSDSMSEAALQDLLNQMQIQKDVDEAAAARKALSDQAAFLSKNIQDPRIWVTKKGVQYLMLKEGTGIKPKLTDKVQVHYVGTLLNGTEFDSSIKRGAPMEFPVTSVIEGWQDLLLEMKVGEKVRAWIPSALAYGEAGAPPSIPPNALLVFEVELLQVFPAK</sequence>
<dbReference type="EMBL" id="CP002158">
    <property type="protein sequence ID" value="ADL27059.1"/>
    <property type="molecule type" value="Genomic_DNA"/>
</dbReference>
<dbReference type="KEGG" id="fsc:FSU_1985"/>
<evidence type="ECO:0000256" key="6">
    <source>
        <dbReference type="RuleBase" id="RU003915"/>
    </source>
</evidence>
<dbReference type="Gene3D" id="1.10.287.460">
    <property type="entry name" value="Peptidyl-prolyl cis-trans isomerase, FKBP-type, N-terminal domain"/>
    <property type="match status" value="1"/>
</dbReference>